<evidence type="ECO:0000259" key="1">
    <source>
        <dbReference type="Pfam" id="PF00248"/>
    </source>
</evidence>
<reference evidence="2 3" key="1">
    <citation type="submission" date="2014-10" db="EMBL/GenBank/DDBJ databases">
        <title>Draft genome of anammox bacterium scalindua brodae, obtained using differential coverage binning of sequence data from two enrichment reactors.</title>
        <authorList>
            <person name="Speth D.R."/>
            <person name="Russ L."/>
            <person name="Kartal B."/>
            <person name="Op den Camp H.J."/>
            <person name="Dutilh B.E."/>
            <person name="Jetten M.S."/>
        </authorList>
    </citation>
    <scope>NUCLEOTIDE SEQUENCE [LARGE SCALE GENOMIC DNA]</scope>
    <source>
        <strain evidence="2">RU1</strain>
    </source>
</reference>
<feature type="domain" description="NADP-dependent oxidoreductase" evidence="1">
    <location>
        <begin position="20"/>
        <end position="275"/>
    </location>
</feature>
<dbReference type="PANTHER" id="PTHR43827">
    <property type="entry name" value="2,5-DIKETO-D-GLUCONIC ACID REDUCTASE"/>
    <property type="match status" value="1"/>
</dbReference>
<dbReference type="Pfam" id="PF00248">
    <property type="entry name" value="Aldo_ket_red"/>
    <property type="match status" value="1"/>
</dbReference>
<dbReference type="InterPro" id="IPR020471">
    <property type="entry name" value="AKR"/>
</dbReference>
<dbReference type="eggNOG" id="COG0656">
    <property type="taxonomic scope" value="Bacteria"/>
</dbReference>
<dbReference type="PATRIC" id="fig|237368.3.peg.3893"/>
<dbReference type="Gene3D" id="3.20.20.100">
    <property type="entry name" value="NADP-dependent oxidoreductase domain"/>
    <property type="match status" value="1"/>
</dbReference>
<name>A0A0B0EF00_9BACT</name>
<organism evidence="2 3">
    <name type="scientific">Candidatus Scalindua brodae</name>
    <dbReference type="NCBI Taxonomy" id="237368"/>
    <lineage>
        <taxon>Bacteria</taxon>
        <taxon>Pseudomonadati</taxon>
        <taxon>Planctomycetota</taxon>
        <taxon>Candidatus Brocadiia</taxon>
        <taxon>Candidatus Brocadiales</taxon>
        <taxon>Candidatus Scalinduaceae</taxon>
        <taxon>Candidatus Scalindua</taxon>
    </lineage>
</organism>
<dbReference type="Proteomes" id="UP000030652">
    <property type="component" value="Unassembled WGS sequence"/>
</dbReference>
<dbReference type="AlphaFoldDB" id="A0A0B0EF00"/>
<accession>A0A0B0EF00</accession>
<evidence type="ECO:0000313" key="2">
    <source>
        <dbReference type="EMBL" id="KHE90656.1"/>
    </source>
</evidence>
<dbReference type="PRINTS" id="PR00069">
    <property type="entry name" value="ALDKETRDTASE"/>
</dbReference>
<dbReference type="InterPro" id="IPR036812">
    <property type="entry name" value="NAD(P)_OxRdtase_dom_sf"/>
</dbReference>
<proteinExistence type="predicted"/>
<sequence>MASENSNKFPSFIYGTAWKEDATTDLVIKAVSAGFSAIDTANQPRHYQEHLVGKALLKLAGKGINREGLFLQSKFTPADGHDQRIPYDPSVNLTTQVRQSFESTLKNLHTDYLDSYLLHGPYSQPGLGDEDWEVWRAIEEIYNTGKAGVIGISNVNIMQLEILTEKAEVRPMVVQNRCFANRGWDREVREFCKANRIVYEGFSLLTANPFVLQNPEVRSIARDLGKTPEQVVFRFSLQAGMIPLTGTTSEQHMKEDLQVTDFKLRDGDVQLIEAITG</sequence>
<protein>
    <submittedName>
        <fullName evidence="2">Aldo/keto reductase</fullName>
    </submittedName>
</protein>
<comment type="caution">
    <text evidence="2">The sequence shown here is derived from an EMBL/GenBank/DDBJ whole genome shotgun (WGS) entry which is preliminary data.</text>
</comment>
<dbReference type="EMBL" id="JRYO01000250">
    <property type="protein sequence ID" value="KHE90656.1"/>
    <property type="molecule type" value="Genomic_DNA"/>
</dbReference>
<dbReference type="SUPFAM" id="SSF51430">
    <property type="entry name" value="NAD(P)-linked oxidoreductase"/>
    <property type="match status" value="1"/>
</dbReference>
<dbReference type="InterPro" id="IPR023210">
    <property type="entry name" value="NADP_OxRdtase_dom"/>
</dbReference>
<dbReference type="PANTHER" id="PTHR43827:SF8">
    <property type="entry name" value="ALDO_KETO REDUCTASE FAMILY PROTEIN"/>
    <property type="match status" value="1"/>
</dbReference>
<dbReference type="CDD" id="cd19071">
    <property type="entry name" value="AKR_AKR1-5-like"/>
    <property type="match status" value="1"/>
</dbReference>
<gene>
    <name evidence="2" type="ORF">SCABRO_03612</name>
</gene>
<dbReference type="GO" id="GO:0016491">
    <property type="term" value="F:oxidoreductase activity"/>
    <property type="evidence" value="ECO:0007669"/>
    <property type="project" value="InterPro"/>
</dbReference>
<evidence type="ECO:0000313" key="3">
    <source>
        <dbReference type="Proteomes" id="UP000030652"/>
    </source>
</evidence>